<dbReference type="Gene3D" id="1.10.510.10">
    <property type="entry name" value="Transferase(Phosphotransferase) domain 1"/>
    <property type="match status" value="1"/>
</dbReference>
<evidence type="ECO:0000259" key="3">
    <source>
        <dbReference type="PROSITE" id="PS50011"/>
    </source>
</evidence>
<organism evidence="4 5">
    <name type="scientific">Gongylonema pulchrum</name>
    <dbReference type="NCBI Taxonomy" id="637853"/>
    <lineage>
        <taxon>Eukaryota</taxon>
        <taxon>Metazoa</taxon>
        <taxon>Ecdysozoa</taxon>
        <taxon>Nematoda</taxon>
        <taxon>Chromadorea</taxon>
        <taxon>Rhabditida</taxon>
        <taxon>Spirurina</taxon>
        <taxon>Spiruromorpha</taxon>
        <taxon>Spiruroidea</taxon>
        <taxon>Gongylonematidae</taxon>
        <taxon>Gongylonema</taxon>
    </lineage>
</organism>
<dbReference type="EMBL" id="UYRT01106818">
    <property type="protein sequence ID" value="VDN44651.1"/>
    <property type="molecule type" value="Genomic_DNA"/>
</dbReference>
<dbReference type="InterPro" id="IPR008271">
    <property type="entry name" value="Ser/Thr_kinase_AS"/>
</dbReference>
<dbReference type="InterPro" id="IPR000719">
    <property type="entry name" value="Prot_kinase_dom"/>
</dbReference>
<evidence type="ECO:0000256" key="1">
    <source>
        <dbReference type="ARBA" id="ARBA00022741"/>
    </source>
</evidence>
<dbReference type="Gene3D" id="3.30.200.20">
    <property type="entry name" value="Phosphorylase Kinase, domain 1"/>
    <property type="match status" value="1"/>
</dbReference>
<name>A0A3P7PNV2_9BILA</name>
<dbReference type="Proteomes" id="UP000271098">
    <property type="component" value="Unassembled WGS sequence"/>
</dbReference>
<dbReference type="GO" id="GO:0005524">
    <property type="term" value="F:ATP binding"/>
    <property type="evidence" value="ECO:0007669"/>
    <property type="project" value="UniProtKB-KW"/>
</dbReference>
<accession>A0A3P7PNV2</accession>
<dbReference type="SUPFAM" id="SSF56112">
    <property type="entry name" value="Protein kinase-like (PK-like)"/>
    <property type="match status" value="1"/>
</dbReference>
<reference evidence="4 5" key="1">
    <citation type="submission" date="2018-11" db="EMBL/GenBank/DDBJ databases">
        <authorList>
            <consortium name="Pathogen Informatics"/>
        </authorList>
    </citation>
    <scope>NUCLEOTIDE SEQUENCE [LARGE SCALE GENOMIC DNA]</scope>
</reference>
<dbReference type="OrthoDB" id="5871642at2759"/>
<keyword evidence="2" id="KW-0067">ATP-binding</keyword>
<dbReference type="PROSITE" id="PS00108">
    <property type="entry name" value="PROTEIN_KINASE_ST"/>
    <property type="match status" value="1"/>
</dbReference>
<dbReference type="PANTHER" id="PTHR24346">
    <property type="entry name" value="MAP/MICROTUBULE AFFINITY-REGULATING KINASE"/>
    <property type="match status" value="1"/>
</dbReference>
<dbReference type="Pfam" id="PF00069">
    <property type="entry name" value="Pkinase"/>
    <property type="match status" value="1"/>
</dbReference>
<proteinExistence type="predicted"/>
<dbReference type="GO" id="GO:0004674">
    <property type="term" value="F:protein serine/threonine kinase activity"/>
    <property type="evidence" value="ECO:0007669"/>
    <property type="project" value="TreeGrafter"/>
</dbReference>
<evidence type="ECO:0000313" key="5">
    <source>
        <dbReference type="Proteomes" id="UP000271098"/>
    </source>
</evidence>
<evidence type="ECO:0000256" key="2">
    <source>
        <dbReference type="ARBA" id="ARBA00022840"/>
    </source>
</evidence>
<protein>
    <recommendedName>
        <fullName evidence="3">Protein kinase domain-containing protein</fullName>
    </recommendedName>
</protein>
<evidence type="ECO:0000313" key="4">
    <source>
        <dbReference type="EMBL" id="VDN44651.1"/>
    </source>
</evidence>
<dbReference type="InterPro" id="IPR011009">
    <property type="entry name" value="Kinase-like_dom_sf"/>
</dbReference>
<sequence>MDFQVAKRANIPDHPNIVKVFGCRREFGRWQVITELIDGTDLFDYVQQETKENEVLEVNKVRSLFRDLMQAVQHLHSLKVAHMDIKAENCLVTVNGEISL</sequence>
<dbReference type="GO" id="GO:0035556">
    <property type="term" value="P:intracellular signal transduction"/>
    <property type="evidence" value="ECO:0007669"/>
    <property type="project" value="TreeGrafter"/>
</dbReference>
<gene>
    <name evidence="4" type="ORF">GPUH_LOCUS25772</name>
</gene>
<dbReference type="PROSITE" id="PS50011">
    <property type="entry name" value="PROTEIN_KINASE_DOM"/>
    <property type="match status" value="1"/>
</dbReference>
<dbReference type="GO" id="GO:0005737">
    <property type="term" value="C:cytoplasm"/>
    <property type="evidence" value="ECO:0007669"/>
    <property type="project" value="TreeGrafter"/>
</dbReference>
<keyword evidence="5" id="KW-1185">Reference proteome</keyword>
<feature type="domain" description="Protein kinase" evidence="3">
    <location>
        <begin position="1"/>
        <end position="100"/>
    </location>
</feature>
<dbReference type="PANTHER" id="PTHR24346:SF30">
    <property type="entry name" value="MATERNAL EMBRYONIC LEUCINE ZIPPER KINASE"/>
    <property type="match status" value="1"/>
</dbReference>
<dbReference type="AlphaFoldDB" id="A0A3P7PNV2"/>
<keyword evidence="1" id="KW-0547">Nucleotide-binding</keyword>